<protein>
    <submittedName>
        <fullName evidence="5">T9SS type A sorting domain-containing protein</fullName>
    </submittedName>
</protein>
<feature type="domain" description="Ig-like" evidence="4">
    <location>
        <begin position="626"/>
        <end position="704"/>
    </location>
</feature>
<reference evidence="5 6" key="1">
    <citation type="submission" date="2020-04" db="EMBL/GenBank/DDBJ databases">
        <title>Genome sequencing of novel species.</title>
        <authorList>
            <person name="Heo J."/>
            <person name="Kim S.-J."/>
            <person name="Kim J.-S."/>
            <person name="Hong S.-B."/>
            <person name="Kwon S.-W."/>
        </authorList>
    </citation>
    <scope>NUCLEOTIDE SEQUENCE [LARGE SCALE GENOMIC DNA]</scope>
    <source>
        <strain evidence="5 6">CJU-R4</strain>
    </source>
</reference>
<feature type="domain" description="Ig-like" evidence="4">
    <location>
        <begin position="707"/>
        <end position="783"/>
    </location>
</feature>
<name>A0A7L5DN02_9BACT</name>
<feature type="domain" description="Ig-like" evidence="4">
    <location>
        <begin position="215"/>
        <end position="292"/>
    </location>
</feature>
<gene>
    <name evidence="5" type="ORF">HH216_09260</name>
</gene>
<feature type="domain" description="Secretion system C-terminal sorting" evidence="3">
    <location>
        <begin position="1399"/>
        <end position="1472"/>
    </location>
</feature>
<feature type="domain" description="Ig-like" evidence="4">
    <location>
        <begin position="379"/>
        <end position="459"/>
    </location>
</feature>
<evidence type="ECO:0000256" key="2">
    <source>
        <dbReference type="SAM" id="SignalP"/>
    </source>
</evidence>
<sequence length="1473" mass="147983">MQQFLLRCFSFLVLCGLGLPLNGLAQGITVSTLSPSATCAGKTITVPFSTTGTFNAGNTFTAQLSDASGTFGASTVAIGTLSSSPSSGTAATNLTITATVPANTAAGSAYQVRVSSSGPARTSANSVGLTVGTPGTPGVTDRTYCQGATATALSASPVSGASLNWYTVASGGTPSSVAPTPATSTTGVVSYYVSQSLNGCESNRATLNVTVYGTPGAPSTQASFSACQGATLSALSATPDNGATLIWYGNSANGGTGSSVAPVPDNQAPATYYVSQARGTCESARSAITVTIRQASAAPGVSAPPAYCPGQTATALSATPSSGGTLNWYGTNATGGTPSSSATIPSTTTPGTLNYYVSQTLSGCESPRAGIAVTVKQSPSAPGISTPVGVCQNQSVAPLTATPSSGGTLNWYGTNQTGGSPSTTAPTPSVTAVGTTVYYVSQTVNGCEGPRAGISVTVSGLPGAPTVQASSTFCQGTILPALQAAADNGATLNWYGTNQTGGSSSTNAPVPSNQKSETYYVSQTRNGCEGPRAAISVVIRQSPSAPTVSAPPSYCPGQTAAALTATSASGSTLNWYGTNATGGSPSTTATVPSTSTPGTRTYYVSQSTDGCESTRASISITVKPTPAAPGVTNLSLCQNQSAGALTATTASGSTINWYGTSQTGTPSTTAPTPSVAATGSTPYYVSQTVDGCESAQATITVAVNAVPGQPSIASAGPYCSGVTAQPLSATGTALRWYGTSQSGGSGSSAATTPSTGSTGTTTYYATQTVNGCESERAGVAIVVKQTPARPDVVNLTFCQNTNAPGLTATASAGATLNWYGTSAIGGTSTTAAPALSSTTPGTTTYYVSQTLDGCESANRSGIAVVVKQTPGAPGVTPVDYCNGAGSQQLSATGSNIKWYDGSGNSLSGAPTPPTNTVGQQTYQATQTVDGCESQQKASLTVTIKPLPGLPGVANLSYCQPTQDQPAQNVAPVTASGDNLRWYNTDGNAFQSAPTPSITQAGTYAYQVTQTVNGCSSDKATLQVTVNTAPTPTVSTSLVSYCINATATPLQASAANGGTLRWIDPYNRTFNEAPTPSTLNSNVTPGGDAFYVYQIGANGCYSARSTIRVIVNVVPTLALNGSSDVNLGSLAPVKLSFTGAPPFSYTLTDGYSGVSRTNDTTIYVLPRGNTTYQIVSVANSCGVGLPGNPATATITVRVPTITTSALQTTTVCAGSSFAVPFTTTGQFNAGNLFTSELVSVADTSRKITVSPNGTTGTVVTAALPLTLAAGQYYVRVKGSNPSVGVIGSSSPSILTVRSRATATLTGTQSIFEGSPATLTLTFGGEAPWTFAYADSLRSYTVTATSSPYALEVRPSRNTTYQLTSVSNNCGVGTAASGTAVVTVQKVLGVEDPALGPLVSVYPVPTTTTLTIDIDAALTRDPAVLTLHDGGGRPVLNQTTRTRQTTLDVSQQPAGTYLLRIQVGDRQVVRRILIQ</sequence>
<feature type="compositionally biased region" description="Low complexity" evidence="1">
    <location>
        <begin position="747"/>
        <end position="759"/>
    </location>
</feature>
<feature type="domain" description="Ig-like" evidence="4">
    <location>
        <begin position="298"/>
        <end position="376"/>
    </location>
</feature>
<dbReference type="InterPro" id="IPR044023">
    <property type="entry name" value="Ig_7"/>
</dbReference>
<feature type="chain" id="PRO_5029654525" evidence="2">
    <location>
        <begin position="26"/>
        <end position="1473"/>
    </location>
</feature>
<keyword evidence="6" id="KW-1185">Reference proteome</keyword>
<dbReference type="Pfam" id="PF18962">
    <property type="entry name" value="Por_Secre_tail"/>
    <property type="match status" value="1"/>
</dbReference>
<organism evidence="5 6">
    <name type="scientific">Spirosoma rhododendri</name>
    <dbReference type="NCBI Taxonomy" id="2728024"/>
    <lineage>
        <taxon>Bacteria</taxon>
        <taxon>Pseudomonadati</taxon>
        <taxon>Bacteroidota</taxon>
        <taxon>Cytophagia</taxon>
        <taxon>Cytophagales</taxon>
        <taxon>Cytophagaceae</taxon>
        <taxon>Spirosoma</taxon>
    </lineage>
</organism>
<evidence type="ECO:0000259" key="4">
    <source>
        <dbReference type="Pfam" id="PF19081"/>
    </source>
</evidence>
<dbReference type="EMBL" id="CP051677">
    <property type="protein sequence ID" value="QJD78593.1"/>
    <property type="molecule type" value="Genomic_DNA"/>
</dbReference>
<evidence type="ECO:0000256" key="1">
    <source>
        <dbReference type="SAM" id="MobiDB-lite"/>
    </source>
</evidence>
<feature type="domain" description="Ig-like" evidence="4">
    <location>
        <begin position="543"/>
        <end position="624"/>
    </location>
</feature>
<feature type="region of interest" description="Disordered" evidence="1">
    <location>
        <begin position="740"/>
        <end position="759"/>
    </location>
</feature>
<dbReference type="KEGG" id="srho:HH216_09260"/>
<dbReference type="NCBIfam" id="TIGR04183">
    <property type="entry name" value="Por_Secre_tail"/>
    <property type="match status" value="1"/>
</dbReference>
<evidence type="ECO:0000259" key="3">
    <source>
        <dbReference type="Pfam" id="PF18962"/>
    </source>
</evidence>
<proteinExistence type="predicted"/>
<feature type="domain" description="Ig-like" evidence="4">
    <location>
        <begin position="462"/>
        <end position="539"/>
    </location>
</feature>
<dbReference type="InterPro" id="IPR026444">
    <property type="entry name" value="Secre_tail"/>
</dbReference>
<evidence type="ECO:0000313" key="5">
    <source>
        <dbReference type="EMBL" id="QJD78593.1"/>
    </source>
</evidence>
<keyword evidence="2" id="KW-0732">Signal</keyword>
<feature type="domain" description="Ig-like" evidence="4">
    <location>
        <begin position="787"/>
        <end position="866"/>
    </location>
</feature>
<dbReference type="Proteomes" id="UP000501128">
    <property type="component" value="Chromosome"/>
</dbReference>
<dbReference type="RefSeq" id="WP_169550561.1">
    <property type="nucleotide sequence ID" value="NZ_CP051677.1"/>
</dbReference>
<feature type="domain" description="Ig-like" evidence="4">
    <location>
        <begin position="134"/>
        <end position="211"/>
    </location>
</feature>
<accession>A0A7L5DN02</accession>
<feature type="signal peptide" evidence="2">
    <location>
        <begin position="1"/>
        <end position="25"/>
    </location>
</feature>
<evidence type="ECO:0000313" key="6">
    <source>
        <dbReference type="Proteomes" id="UP000501128"/>
    </source>
</evidence>
<dbReference type="Pfam" id="PF19081">
    <property type="entry name" value="Ig_7"/>
    <property type="match status" value="9"/>
</dbReference>